<dbReference type="SUPFAM" id="SSF81853">
    <property type="entry name" value="Family 10 polysaccharide lyase"/>
    <property type="match status" value="1"/>
</dbReference>
<dbReference type="NCBIfam" id="TIGR02474">
    <property type="entry name" value="pec_lyase"/>
    <property type="match status" value="1"/>
</dbReference>
<dbReference type="RefSeq" id="WP_145294893.1">
    <property type="nucleotide sequence ID" value="NZ_CP036299.1"/>
</dbReference>
<dbReference type="Gene3D" id="1.50.10.20">
    <property type="match status" value="1"/>
</dbReference>
<protein>
    <submittedName>
        <fullName evidence="2">Pectic acid lyase</fullName>
    </submittedName>
</protein>
<dbReference type="OrthoDB" id="9804686at2"/>
<reference evidence="2 3" key="1">
    <citation type="submission" date="2019-02" db="EMBL/GenBank/DDBJ databases">
        <title>Deep-cultivation of Planctomycetes and their phenomic and genomic characterization uncovers novel biology.</title>
        <authorList>
            <person name="Wiegand S."/>
            <person name="Jogler M."/>
            <person name="Boedeker C."/>
            <person name="Pinto D."/>
            <person name="Vollmers J."/>
            <person name="Rivas-Marin E."/>
            <person name="Kohn T."/>
            <person name="Peeters S.H."/>
            <person name="Heuer A."/>
            <person name="Rast P."/>
            <person name="Oberbeckmann S."/>
            <person name="Bunk B."/>
            <person name="Jeske O."/>
            <person name="Meyerdierks A."/>
            <person name="Storesund J.E."/>
            <person name="Kallscheuer N."/>
            <person name="Luecker S."/>
            <person name="Lage O.M."/>
            <person name="Pohl T."/>
            <person name="Merkel B.J."/>
            <person name="Hornburger P."/>
            <person name="Mueller R.-W."/>
            <person name="Bruemmer F."/>
            <person name="Labrenz M."/>
            <person name="Spormann A.M."/>
            <person name="Op den Camp H."/>
            <person name="Overmann J."/>
            <person name="Amann R."/>
            <person name="Jetten M.S.M."/>
            <person name="Mascher T."/>
            <person name="Medema M.H."/>
            <person name="Devos D.P."/>
            <person name="Kaster A.-K."/>
            <person name="Ovreas L."/>
            <person name="Rohde M."/>
            <person name="Galperin M.Y."/>
            <person name="Jogler C."/>
        </authorList>
    </citation>
    <scope>NUCLEOTIDE SEQUENCE [LARGE SCALE GENOMIC DNA]</scope>
    <source>
        <strain evidence="2 3">Spb1</strain>
    </source>
</reference>
<accession>A0A518GIU3</accession>
<dbReference type="KEGG" id="peh:Spb1_03780"/>
<name>A0A518GIU3_9PLAN</name>
<evidence type="ECO:0000256" key="1">
    <source>
        <dbReference type="SAM" id="SignalP"/>
    </source>
</evidence>
<organism evidence="2 3">
    <name type="scientific">Planctopirus ephydatiae</name>
    <dbReference type="NCBI Taxonomy" id="2528019"/>
    <lineage>
        <taxon>Bacteria</taxon>
        <taxon>Pseudomonadati</taxon>
        <taxon>Planctomycetota</taxon>
        <taxon>Planctomycetia</taxon>
        <taxon>Planctomycetales</taxon>
        <taxon>Planctomycetaceae</taxon>
        <taxon>Planctopirus</taxon>
    </lineage>
</organism>
<dbReference type="AlphaFoldDB" id="A0A518GIU3"/>
<sequence precursor="true">MILRFLLAIPALLLVAGMADARPKDFLKKSNSWFAGDEAQRIAEHILSFQSETGGWPKNVDTTAAPYTGDRSQLKGTYDNGATTDELRFLARIYIAAKDPQYQQAFDRGLNYILKGQYQNGGWPQFSPPGTGYHRHITFNDGAMVRLLEFLREVATADQYDFVDDHRRQAASAAVSRGIDCILKCQIRVEGTLTVWCAQHDEIDFRPQSARTFELATLSGCESAGITRFLMSIDDPSPEIVQSVDAAVAWFEKSQLKGIRVATEKDKKGPEGINRVVVADEHAPPLWARFYQIETNQPVFVDRDGIPKATLAEIGYERRNGYAWYGTWPQKLLSDDYPKWKRKISLKVSPS</sequence>
<proteinExistence type="predicted"/>
<keyword evidence="1" id="KW-0732">Signal</keyword>
<evidence type="ECO:0000313" key="2">
    <source>
        <dbReference type="EMBL" id="QDV28515.1"/>
    </source>
</evidence>
<gene>
    <name evidence="2" type="ORF">Spb1_03780</name>
</gene>
<dbReference type="Pfam" id="PF09492">
    <property type="entry name" value="Pec_lyase"/>
    <property type="match status" value="1"/>
</dbReference>
<dbReference type="EMBL" id="CP036299">
    <property type="protein sequence ID" value="QDV28515.1"/>
    <property type="molecule type" value="Genomic_DNA"/>
</dbReference>
<evidence type="ECO:0000313" key="3">
    <source>
        <dbReference type="Proteomes" id="UP000315349"/>
    </source>
</evidence>
<feature type="signal peptide" evidence="1">
    <location>
        <begin position="1"/>
        <end position="21"/>
    </location>
</feature>
<feature type="chain" id="PRO_5021824263" evidence="1">
    <location>
        <begin position="22"/>
        <end position="351"/>
    </location>
</feature>
<dbReference type="InterPro" id="IPR012669">
    <property type="entry name" value="Pectate_lyase"/>
</dbReference>
<keyword evidence="3" id="KW-1185">Reference proteome</keyword>
<dbReference type="GO" id="GO:0016829">
    <property type="term" value="F:lyase activity"/>
    <property type="evidence" value="ECO:0007669"/>
    <property type="project" value="UniProtKB-KW"/>
</dbReference>
<keyword evidence="2" id="KW-0456">Lyase</keyword>
<dbReference type="Proteomes" id="UP000315349">
    <property type="component" value="Chromosome"/>
</dbReference>